<dbReference type="Proteomes" id="UP001367508">
    <property type="component" value="Unassembled WGS sequence"/>
</dbReference>
<evidence type="ECO:0000313" key="2">
    <source>
        <dbReference type="Proteomes" id="UP001367508"/>
    </source>
</evidence>
<organism evidence="1 2">
    <name type="scientific">Canavalia gladiata</name>
    <name type="common">Sword bean</name>
    <name type="synonym">Dolichos gladiatus</name>
    <dbReference type="NCBI Taxonomy" id="3824"/>
    <lineage>
        <taxon>Eukaryota</taxon>
        <taxon>Viridiplantae</taxon>
        <taxon>Streptophyta</taxon>
        <taxon>Embryophyta</taxon>
        <taxon>Tracheophyta</taxon>
        <taxon>Spermatophyta</taxon>
        <taxon>Magnoliopsida</taxon>
        <taxon>eudicotyledons</taxon>
        <taxon>Gunneridae</taxon>
        <taxon>Pentapetalae</taxon>
        <taxon>rosids</taxon>
        <taxon>fabids</taxon>
        <taxon>Fabales</taxon>
        <taxon>Fabaceae</taxon>
        <taxon>Papilionoideae</taxon>
        <taxon>50 kb inversion clade</taxon>
        <taxon>NPAAA clade</taxon>
        <taxon>indigoferoid/millettioid clade</taxon>
        <taxon>Phaseoleae</taxon>
        <taxon>Canavalia</taxon>
    </lineage>
</organism>
<gene>
    <name evidence="1" type="ORF">VNO77_30858</name>
</gene>
<keyword evidence="2" id="KW-1185">Reference proteome</keyword>
<dbReference type="EMBL" id="JAYMYQ010000007">
    <property type="protein sequence ID" value="KAK7320917.1"/>
    <property type="molecule type" value="Genomic_DNA"/>
</dbReference>
<comment type="caution">
    <text evidence="1">The sequence shown here is derived from an EMBL/GenBank/DDBJ whole genome shotgun (WGS) entry which is preliminary data.</text>
</comment>
<sequence length="104" mass="10775">MVFVQAGTKREFPELSKGHLAILGASGAQLLRAELTSSTSAYVGEGVMPKQTRRSEVVSPRQGLVDASLGGGDLEAMWRSGGATPLIGNCFLPDLVSDGSTVAI</sequence>
<protein>
    <submittedName>
        <fullName evidence="1">Uncharacterized protein</fullName>
    </submittedName>
</protein>
<reference evidence="1 2" key="1">
    <citation type="submission" date="2024-01" db="EMBL/GenBank/DDBJ databases">
        <title>The genomes of 5 underutilized Papilionoideae crops provide insights into root nodulation and disease resistanc.</title>
        <authorList>
            <person name="Jiang F."/>
        </authorList>
    </citation>
    <scope>NUCLEOTIDE SEQUENCE [LARGE SCALE GENOMIC DNA]</scope>
    <source>
        <strain evidence="1">LVBAO_FW01</strain>
        <tissue evidence="1">Leaves</tissue>
    </source>
</reference>
<proteinExistence type="predicted"/>
<name>A0AAN9KR77_CANGL</name>
<dbReference type="AlphaFoldDB" id="A0AAN9KR77"/>
<accession>A0AAN9KR77</accession>
<evidence type="ECO:0000313" key="1">
    <source>
        <dbReference type="EMBL" id="KAK7320917.1"/>
    </source>
</evidence>